<keyword evidence="4" id="KW-1185">Reference proteome</keyword>
<evidence type="ECO:0000313" key="4">
    <source>
        <dbReference type="Proteomes" id="UP000317318"/>
    </source>
</evidence>
<accession>A0A517R0Q4</accession>
<dbReference type="InterPro" id="IPR011453">
    <property type="entry name" value="DUF1559"/>
</dbReference>
<feature type="domain" description="DUF1559" evidence="2">
    <location>
        <begin position="15"/>
        <end position="168"/>
    </location>
</feature>
<feature type="region of interest" description="Disordered" evidence="1">
    <location>
        <begin position="239"/>
        <end position="261"/>
    </location>
</feature>
<evidence type="ECO:0000256" key="1">
    <source>
        <dbReference type="SAM" id="MobiDB-lite"/>
    </source>
</evidence>
<dbReference type="PANTHER" id="PTHR30093:SF2">
    <property type="entry name" value="TYPE II SECRETION SYSTEM PROTEIN H"/>
    <property type="match status" value="1"/>
</dbReference>
<dbReference type="EMBL" id="CP036268">
    <property type="protein sequence ID" value="QDT37451.1"/>
    <property type="molecule type" value="Genomic_DNA"/>
</dbReference>
<sequence length="462" mass="49893">MLVCCGAFLFPAMTQARKAERRSHSRNDLKQVALGTHNFQDVYVVLPSGPAGNEKLFRSDEADRSWRTHLLPFVGHPDLFDRIDKTAAWDAPQNAAVFAESIPEFVNPALNPDGTPGPYGVSTYEANSLVFRSDKVMSRKEITDGASNTLFIGEVNAALPAWGKPGTARNPAIGLGGGPDRFGSPWTIAGENVVYFTLGDGSVRPISNNIDRRVLGYLANPSDGNEFDVASLDAKVNPTAQTSASIPEGLRPNGGRPIDGKERLKEIGKASHAHHNVHGHFPSGPTEIPDAADTSKLSVFASLLPHLGQQTTFNAIDRNASWDSSQNRRAYGTRIENFYQWPDQSAVGPKGYALSHIAPNSRLFKIEVDGKVVSPSYQTISDGTSNTIMMGQVNSHFRPWGDPNASRDPALGFGSNPDQMGGNGEFCFILLADGRVMKMTYNISSQALKHISTPAAGDTPTY</sequence>
<reference evidence="3 4" key="1">
    <citation type="submission" date="2019-02" db="EMBL/GenBank/DDBJ databases">
        <title>Deep-cultivation of Planctomycetes and their phenomic and genomic characterization uncovers novel biology.</title>
        <authorList>
            <person name="Wiegand S."/>
            <person name="Jogler M."/>
            <person name="Boedeker C."/>
            <person name="Pinto D."/>
            <person name="Vollmers J."/>
            <person name="Rivas-Marin E."/>
            <person name="Kohn T."/>
            <person name="Peeters S.H."/>
            <person name="Heuer A."/>
            <person name="Rast P."/>
            <person name="Oberbeckmann S."/>
            <person name="Bunk B."/>
            <person name="Jeske O."/>
            <person name="Meyerdierks A."/>
            <person name="Storesund J.E."/>
            <person name="Kallscheuer N."/>
            <person name="Luecker S."/>
            <person name="Lage O.M."/>
            <person name="Pohl T."/>
            <person name="Merkel B.J."/>
            <person name="Hornburger P."/>
            <person name="Mueller R.-W."/>
            <person name="Bruemmer F."/>
            <person name="Labrenz M."/>
            <person name="Spormann A.M."/>
            <person name="Op den Camp H."/>
            <person name="Overmann J."/>
            <person name="Amann R."/>
            <person name="Jetten M.S.M."/>
            <person name="Mascher T."/>
            <person name="Medema M.H."/>
            <person name="Devos D.P."/>
            <person name="Kaster A.-K."/>
            <person name="Ovreas L."/>
            <person name="Rohde M."/>
            <person name="Galperin M.Y."/>
            <person name="Jogler C."/>
        </authorList>
    </citation>
    <scope>NUCLEOTIDE SEQUENCE [LARGE SCALE GENOMIC DNA]</scope>
    <source>
        <strain evidence="3 4">Pan189</strain>
    </source>
</reference>
<dbReference type="Pfam" id="PF07596">
    <property type="entry name" value="SBP_bac_10"/>
    <property type="match status" value="2"/>
</dbReference>
<organism evidence="3 4">
    <name type="scientific">Stratiformator vulcanicus</name>
    <dbReference type="NCBI Taxonomy" id="2527980"/>
    <lineage>
        <taxon>Bacteria</taxon>
        <taxon>Pseudomonadati</taxon>
        <taxon>Planctomycetota</taxon>
        <taxon>Planctomycetia</taxon>
        <taxon>Planctomycetales</taxon>
        <taxon>Planctomycetaceae</taxon>
        <taxon>Stratiformator</taxon>
    </lineage>
</organism>
<evidence type="ECO:0000313" key="3">
    <source>
        <dbReference type="EMBL" id="QDT37451.1"/>
    </source>
</evidence>
<evidence type="ECO:0000259" key="2">
    <source>
        <dbReference type="Pfam" id="PF07596"/>
    </source>
</evidence>
<gene>
    <name evidence="3" type="ORF">Pan189_18310</name>
</gene>
<dbReference type="AlphaFoldDB" id="A0A517R0Q4"/>
<dbReference type="KEGG" id="svp:Pan189_18310"/>
<dbReference type="PANTHER" id="PTHR30093">
    <property type="entry name" value="GENERAL SECRETION PATHWAY PROTEIN G"/>
    <property type="match status" value="1"/>
</dbReference>
<dbReference type="Proteomes" id="UP000317318">
    <property type="component" value="Chromosome"/>
</dbReference>
<protein>
    <recommendedName>
        <fullName evidence="2">DUF1559 domain-containing protein</fullName>
    </recommendedName>
</protein>
<proteinExistence type="predicted"/>
<name>A0A517R0Q4_9PLAN</name>
<feature type="domain" description="DUF1559" evidence="2">
    <location>
        <begin position="261"/>
        <end position="331"/>
    </location>
</feature>